<evidence type="ECO:0000256" key="1">
    <source>
        <dbReference type="SAM" id="MobiDB-lite"/>
    </source>
</evidence>
<feature type="region of interest" description="Disordered" evidence="1">
    <location>
        <begin position="81"/>
        <end position="132"/>
    </location>
</feature>
<feature type="compositionally biased region" description="Basic and acidic residues" evidence="1">
    <location>
        <begin position="279"/>
        <end position="293"/>
    </location>
</feature>
<keyword evidence="3" id="KW-1185">Reference proteome</keyword>
<feature type="compositionally biased region" description="Basic and acidic residues" evidence="1">
    <location>
        <begin position="218"/>
        <end position="229"/>
    </location>
</feature>
<evidence type="ECO:0000313" key="3">
    <source>
        <dbReference type="Proteomes" id="UP000033140"/>
    </source>
</evidence>
<comment type="caution">
    <text evidence="2">The sequence shown here is derived from an EMBL/GenBank/DDBJ whole genome shotgun (WGS) entry which is preliminary data.</text>
</comment>
<feature type="compositionally biased region" description="Polar residues" evidence="1">
    <location>
        <begin position="392"/>
        <end position="403"/>
    </location>
</feature>
<proteinExistence type="predicted"/>
<dbReference type="Pfam" id="PF08624">
    <property type="entry name" value="CRC_subunit"/>
    <property type="match status" value="1"/>
</dbReference>
<dbReference type="EMBL" id="BACD03000022">
    <property type="protein sequence ID" value="GAO49347.1"/>
    <property type="molecule type" value="Genomic_DNA"/>
</dbReference>
<name>A0A0E9NHI5_SAICN</name>
<gene>
    <name evidence="2" type="ORF">G7K_3498-t1</name>
</gene>
<dbReference type="STRING" id="698492.A0A0E9NHI5"/>
<feature type="region of interest" description="Disordered" evidence="1">
    <location>
        <begin position="485"/>
        <end position="510"/>
    </location>
</feature>
<feature type="compositionally biased region" description="Basic and acidic residues" evidence="1">
    <location>
        <begin position="108"/>
        <end position="127"/>
    </location>
</feature>
<feature type="compositionally biased region" description="Basic and acidic residues" evidence="1">
    <location>
        <begin position="426"/>
        <end position="441"/>
    </location>
</feature>
<feature type="compositionally biased region" description="Basic and acidic residues" evidence="1">
    <location>
        <begin position="175"/>
        <end position="195"/>
    </location>
</feature>
<protein>
    <submittedName>
        <fullName evidence="2">Uncharacterized protein</fullName>
    </submittedName>
</protein>
<sequence>MFFYSNFAKQFDGLSASFRLSSHHYAARCTAGMHGPAGPLYTSSIAHLHFHPICSRRDMDSADKPLLIEPLVSVEDDAPVLNDEKSPLQPIAPDNDPVVDRLFGSLEGGERIGEPAEPEQREPEQRPRSATVDEQVKQFFGQASPVTVGDAPATEHADESSLFTPVDTSDAPIELNRRSESLEPPPMKRENDTRGIHSRNSSIGSAALGDILSTPAGGEERSAPAKEETTTSDPDAPPYNPSPAVVPETAEPFEVERGAEENPLPTPNDPSASFAPQDPEQRNVIEETAREAPAHASEPTAAFEEEEVKLHTASPLLPVAEEMQPVQTPPPTAPVDPQAAPSEDPAIIAEDTDAITTEPAPMPNLEVIPPSDGPNPKKDADTAEAPQHSSDRTMSMHSPARNSTTEDKLAPPETPLPGSRKRRRSHTGEDSADERQDHDTSFEGPEENVSPATINKRSERATKRLAMEVSQPSADLGLRQSTRLATQASLQSAKAGPSPHSKPAVKRGPPISMTELSADGDEYLQLEYDSAGEKKITASGELLGGRRYKLKTFHYGVNNKLYMLATDVARLFQYRDSYLFFNKNKYLLKVSTTQEDKDEMISRGVIPQNYRSRTISLVTARSIFLHYGARIIEDGRHIIDDYFEERAKENGMTEDDFADPADANMAPPRNNGPGVTFAQDKTRLKDYLDTSRPTYEAVGPAYVDQTKASDAAKLLEAAKSAAAYNKIVSTGRKGRQEMFMNFFKPRVTQRKPEPVLMAPPHRTPMQTHASVAVIVAPCCAPKRIKIKGKRLLPSSIKRKAHFFENPR</sequence>
<reference evidence="2 3" key="2">
    <citation type="journal article" date="2014" name="J. Gen. Appl. Microbiol.">
        <title>The early diverging ascomycetous budding yeast Saitoella complicata has three histone deacetylases belonging to the Clr6, Hos2, and Rpd3 lineages.</title>
        <authorList>
            <person name="Nishida H."/>
            <person name="Matsumoto T."/>
            <person name="Kondo S."/>
            <person name="Hamamoto M."/>
            <person name="Yoshikawa H."/>
        </authorList>
    </citation>
    <scope>NUCLEOTIDE SEQUENCE [LARGE SCALE GENOMIC DNA]</scope>
    <source>
        <strain evidence="2 3">NRRL Y-17804</strain>
    </source>
</reference>
<evidence type="ECO:0000313" key="2">
    <source>
        <dbReference type="EMBL" id="GAO49347.1"/>
    </source>
</evidence>
<dbReference type="InterPro" id="IPR013933">
    <property type="entry name" value="CRC_Rsc7/Swp82"/>
</dbReference>
<reference evidence="2 3" key="3">
    <citation type="journal article" date="2015" name="Genome Announc.">
        <title>Draft Genome Sequence of the Archiascomycetous Yeast Saitoella complicata.</title>
        <authorList>
            <person name="Yamauchi K."/>
            <person name="Kondo S."/>
            <person name="Hamamoto M."/>
            <person name="Takahashi Y."/>
            <person name="Ogura Y."/>
            <person name="Hayashi T."/>
            <person name="Nishida H."/>
        </authorList>
    </citation>
    <scope>NUCLEOTIDE SEQUENCE [LARGE SCALE GENOMIC DNA]</scope>
    <source>
        <strain evidence="2 3">NRRL Y-17804</strain>
    </source>
</reference>
<organism evidence="2 3">
    <name type="scientific">Saitoella complicata (strain BCRC 22490 / CBS 7301 / JCM 7358 / NBRC 10748 / NRRL Y-17804)</name>
    <dbReference type="NCBI Taxonomy" id="698492"/>
    <lineage>
        <taxon>Eukaryota</taxon>
        <taxon>Fungi</taxon>
        <taxon>Dikarya</taxon>
        <taxon>Ascomycota</taxon>
        <taxon>Taphrinomycotina</taxon>
        <taxon>Taphrinomycotina incertae sedis</taxon>
        <taxon>Saitoella</taxon>
    </lineage>
</organism>
<dbReference type="Proteomes" id="UP000033140">
    <property type="component" value="Unassembled WGS sequence"/>
</dbReference>
<feature type="region of interest" description="Disordered" evidence="1">
    <location>
        <begin position="146"/>
        <end position="457"/>
    </location>
</feature>
<accession>A0A0E9NHI5</accession>
<reference evidence="2 3" key="1">
    <citation type="journal article" date="2011" name="J. Gen. Appl. Microbiol.">
        <title>Draft genome sequencing of the enigmatic yeast Saitoella complicata.</title>
        <authorList>
            <person name="Nishida H."/>
            <person name="Hamamoto M."/>
            <person name="Sugiyama J."/>
        </authorList>
    </citation>
    <scope>NUCLEOTIDE SEQUENCE [LARGE SCALE GENOMIC DNA]</scope>
    <source>
        <strain evidence="2 3">NRRL Y-17804</strain>
    </source>
</reference>
<dbReference type="AlphaFoldDB" id="A0A0E9NHI5"/>